<dbReference type="EC" id="3.-.-.-" evidence="3"/>
<dbReference type="GO" id="GO:0016787">
    <property type="term" value="F:hydrolase activity"/>
    <property type="evidence" value="ECO:0007669"/>
    <property type="project" value="UniProtKB-KW"/>
</dbReference>
<sequence>MKKLILILLSVCTITVHGQTNDIVETDGFVNPLHQANAGRIVFMGSNIPLEQLKETDFLTAYELKPVSDLSIRPFLANSITNYLHQLAPDLPADELIKKGNYQFTFYVDGKSVYTENLHYGAGLKKHTTTTFRVPITSSKGEDWWAIYMFNRFMLNGGEKVLTDGTHQLKIEMRPYINLGEIKVGDIIAQGEVQLIMKTPVLTQEEIAVQPIQANSGWEISNAPIDKPKIEEMNKLIALNKLKEITGVVVIKDGKLLLEEYFNKADRNTLHDTRSVGKSFASTMMGFAIQDGYIKNENQTLNKFYDLKQYANYSTKKDSVKLRDLLSMSSAFNGNDSNMESPGNEENMYPTDNWVKFALDLPMDNSKANGKRWDYFTAGVVVLGDVIDKSVHGGLEKYADKKLFSPLGIKNYEWQYTPQKVANTAGGLRMSTLDYARYGQLYQNKGKWKGKQLLSASWVAKTFTKQLPIGGRDNEYYGFLFWNKTFTIKGKNYETFYCTGNGGSKIYVFKDIPLTVVITAKAYGRPYGHPQVDKMMQEYILPAVIK</sequence>
<comment type="caution">
    <text evidence="3">The sequence shown here is derived from an EMBL/GenBank/DDBJ whole genome shotgun (WGS) entry which is preliminary data.</text>
</comment>
<feature type="signal peptide" evidence="1">
    <location>
        <begin position="1"/>
        <end position="18"/>
    </location>
</feature>
<dbReference type="PANTHER" id="PTHR43283:SF7">
    <property type="entry name" value="BETA-LACTAMASE-RELATED DOMAIN-CONTAINING PROTEIN"/>
    <property type="match status" value="1"/>
</dbReference>
<keyword evidence="4" id="KW-1185">Reference proteome</keyword>
<organism evidence="3 4">
    <name type="scientific">Emticicia soli</name>
    <dbReference type="NCBI Taxonomy" id="2027878"/>
    <lineage>
        <taxon>Bacteria</taxon>
        <taxon>Pseudomonadati</taxon>
        <taxon>Bacteroidota</taxon>
        <taxon>Cytophagia</taxon>
        <taxon>Cytophagales</taxon>
        <taxon>Leadbetterellaceae</taxon>
        <taxon>Emticicia</taxon>
    </lineage>
</organism>
<feature type="chain" id="PRO_5046637110" evidence="1">
    <location>
        <begin position="19"/>
        <end position="546"/>
    </location>
</feature>
<evidence type="ECO:0000259" key="2">
    <source>
        <dbReference type="Pfam" id="PF00144"/>
    </source>
</evidence>
<evidence type="ECO:0000313" key="3">
    <source>
        <dbReference type="EMBL" id="MFD2519619.1"/>
    </source>
</evidence>
<dbReference type="Gene3D" id="3.40.710.10">
    <property type="entry name" value="DD-peptidase/beta-lactamase superfamily"/>
    <property type="match status" value="1"/>
</dbReference>
<keyword evidence="3" id="KW-0378">Hydrolase</keyword>
<gene>
    <name evidence="3" type="ORF">ACFSR2_01905</name>
</gene>
<keyword evidence="1" id="KW-0732">Signal</keyword>
<dbReference type="RefSeq" id="WP_340236567.1">
    <property type="nucleotide sequence ID" value="NZ_JBBEWC010000006.1"/>
</dbReference>
<name>A0ABW5J396_9BACT</name>
<proteinExistence type="predicted"/>
<dbReference type="PANTHER" id="PTHR43283">
    <property type="entry name" value="BETA-LACTAMASE-RELATED"/>
    <property type="match status" value="1"/>
</dbReference>
<dbReference type="EMBL" id="JBHULC010000003">
    <property type="protein sequence ID" value="MFD2519619.1"/>
    <property type="molecule type" value="Genomic_DNA"/>
</dbReference>
<evidence type="ECO:0000313" key="4">
    <source>
        <dbReference type="Proteomes" id="UP001597510"/>
    </source>
</evidence>
<protein>
    <submittedName>
        <fullName evidence="3">Serine hydrolase domain-containing protein</fullName>
        <ecNumber evidence="3">3.-.-.-</ecNumber>
    </submittedName>
</protein>
<evidence type="ECO:0000256" key="1">
    <source>
        <dbReference type="SAM" id="SignalP"/>
    </source>
</evidence>
<dbReference type="InterPro" id="IPR001466">
    <property type="entry name" value="Beta-lactam-related"/>
</dbReference>
<dbReference type="Pfam" id="PF00144">
    <property type="entry name" value="Beta-lactamase"/>
    <property type="match status" value="1"/>
</dbReference>
<dbReference type="InterPro" id="IPR012338">
    <property type="entry name" value="Beta-lactam/transpept-like"/>
</dbReference>
<dbReference type="Proteomes" id="UP001597510">
    <property type="component" value="Unassembled WGS sequence"/>
</dbReference>
<accession>A0ABW5J396</accession>
<reference evidence="4" key="1">
    <citation type="journal article" date="2019" name="Int. J. Syst. Evol. Microbiol.">
        <title>The Global Catalogue of Microorganisms (GCM) 10K type strain sequencing project: providing services to taxonomists for standard genome sequencing and annotation.</title>
        <authorList>
            <consortium name="The Broad Institute Genomics Platform"/>
            <consortium name="The Broad Institute Genome Sequencing Center for Infectious Disease"/>
            <person name="Wu L."/>
            <person name="Ma J."/>
        </authorList>
    </citation>
    <scope>NUCLEOTIDE SEQUENCE [LARGE SCALE GENOMIC DNA]</scope>
    <source>
        <strain evidence="4">KCTC 52344</strain>
    </source>
</reference>
<feature type="domain" description="Beta-lactamase-related" evidence="2">
    <location>
        <begin position="248"/>
        <end position="522"/>
    </location>
</feature>
<dbReference type="SUPFAM" id="SSF56601">
    <property type="entry name" value="beta-lactamase/transpeptidase-like"/>
    <property type="match status" value="1"/>
</dbReference>
<dbReference type="InterPro" id="IPR050789">
    <property type="entry name" value="Diverse_Enzym_Activities"/>
</dbReference>